<gene>
    <name evidence="6" type="ORF">JG687_00008549</name>
    <name evidence="7" type="ORF">PC110_g16035</name>
    <name evidence="2" type="ORF">PC113_g14600</name>
    <name evidence="3" type="ORF">PC115_g13834</name>
    <name evidence="4" type="ORF">PC118_g13470</name>
    <name evidence="5" type="ORF">PC129_g8867</name>
</gene>
<keyword evidence="1" id="KW-0472">Membrane</keyword>
<dbReference type="Proteomes" id="UP000735874">
    <property type="component" value="Unassembled WGS sequence"/>
</dbReference>
<dbReference type="EMBL" id="RCML01000464">
    <property type="protein sequence ID" value="KAG2976332.1"/>
    <property type="molecule type" value="Genomic_DNA"/>
</dbReference>
<reference evidence="6" key="3">
    <citation type="submission" date="2021-01" db="EMBL/GenBank/DDBJ databases">
        <title>Phytophthora aleatoria, a newly-described species from Pinus radiata is distinct from Phytophthora cactorum isolates based on comparative genomics.</title>
        <authorList>
            <person name="Mcdougal R."/>
            <person name="Panda P."/>
            <person name="Williams N."/>
            <person name="Studholme D.J."/>
        </authorList>
    </citation>
    <scope>NUCLEOTIDE SEQUENCE</scope>
    <source>
        <strain evidence="6">NZFS 3830</strain>
    </source>
</reference>
<dbReference type="EMBL" id="RCMI01000505">
    <property type="protein sequence ID" value="KAG2907668.1"/>
    <property type="molecule type" value="Genomic_DNA"/>
</dbReference>
<dbReference type="Proteomes" id="UP000760860">
    <property type="component" value="Unassembled WGS sequence"/>
</dbReference>
<feature type="transmembrane region" description="Helical" evidence="1">
    <location>
        <begin position="16"/>
        <end position="34"/>
    </location>
</feature>
<evidence type="ECO:0000256" key="1">
    <source>
        <dbReference type="SAM" id="Phobius"/>
    </source>
</evidence>
<evidence type="ECO:0000313" key="8">
    <source>
        <dbReference type="Proteomes" id="UP000251314"/>
    </source>
</evidence>
<dbReference type="Proteomes" id="UP000774804">
    <property type="component" value="Unassembled WGS sequence"/>
</dbReference>
<dbReference type="Proteomes" id="UP000688947">
    <property type="component" value="Unassembled WGS sequence"/>
</dbReference>
<evidence type="ECO:0000313" key="6">
    <source>
        <dbReference type="EMBL" id="KAG6959842.1"/>
    </source>
</evidence>
<dbReference type="Proteomes" id="UP000251314">
    <property type="component" value="Unassembled WGS sequence"/>
</dbReference>
<keyword evidence="8" id="KW-1185">Reference proteome</keyword>
<proteinExistence type="predicted"/>
<evidence type="ECO:0000313" key="4">
    <source>
        <dbReference type="EMBL" id="KAG2976332.1"/>
    </source>
</evidence>
<dbReference type="EMBL" id="JAENGZ010000415">
    <property type="protein sequence ID" value="KAG6959842.1"/>
    <property type="molecule type" value="Genomic_DNA"/>
</dbReference>
<comment type="caution">
    <text evidence="7">The sequence shown here is derived from an EMBL/GenBank/DDBJ whole genome shotgun (WGS) entry which is preliminary data.</text>
</comment>
<evidence type="ECO:0000313" key="3">
    <source>
        <dbReference type="EMBL" id="KAG2907668.1"/>
    </source>
</evidence>
<dbReference type="Proteomes" id="UP000697107">
    <property type="component" value="Unassembled WGS sequence"/>
</dbReference>
<dbReference type="STRING" id="29920.A0A329RSB2"/>
<dbReference type="EMBL" id="RCMV01000267">
    <property type="protein sequence ID" value="KAG3220364.1"/>
    <property type="molecule type" value="Genomic_DNA"/>
</dbReference>
<reference evidence="2" key="2">
    <citation type="submission" date="2018-10" db="EMBL/GenBank/DDBJ databases">
        <title>Effector identification in a new, highly contiguous assembly of the strawberry crown rot pathogen Phytophthora cactorum.</title>
        <authorList>
            <person name="Armitage A.D."/>
            <person name="Nellist C.F."/>
            <person name="Bates H."/>
            <person name="Vickerstaff R.J."/>
            <person name="Harrison R.J."/>
        </authorList>
    </citation>
    <scope>NUCLEOTIDE SEQUENCE</scope>
    <source>
        <strain evidence="2">15-7</strain>
        <strain evidence="3">4032</strain>
        <strain evidence="4">P415</strain>
        <strain evidence="5">P421</strain>
    </source>
</reference>
<name>A0A329RSB2_9STRA</name>
<reference evidence="7 8" key="1">
    <citation type="submission" date="2018-01" db="EMBL/GenBank/DDBJ databases">
        <title>Draft genome of the strawberry crown rot pathogen Phytophthora cactorum.</title>
        <authorList>
            <person name="Armitage A.D."/>
            <person name="Lysoe E."/>
            <person name="Nellist C.F."/>
            <person name="Harrison R.J."/>
            <person name="Brurberg M.B."/>
        </authorList>
    </citation>
    <scope>NUCLEOTIDE SEQUENCE [LARGE SCALE GENOMIC DNA]</scope>
    <source>
        <strain evidence="7 8">10300</strain>
    </source>
</reference>
<organism evidence="7 8">
    <name type="scientific">Phytophthora cactorum</name>
    <dbReference type="NCBI Taxonomy" id="29920"/>
    <lineage>
        <taxon>Eukaryota</taxon>
        <taxon>Sar</taxon>
        <taxon>Stramenopiles</taxon>
        <taxon>Oomycota</taxon>
        <taxon>Peronosporomycetes</taxon>
        <taxon>Peronosporales</taxon>
        <taxon>Peronosporaceae</taxon>
        <taxon>Phytophthora</taxon>
    </lineage>
</organism>
<dbReference type="OrthoDB" id="94987at2759"/>
<dbReference type="VEuPathDB" id="FungiDB:PC110_g16035"/>
<keyword evidence="1" id="KW-1133">Transmembrane helix</keyword>
<keyword evidence="1" id="KW-0812">Transmembrane</keyword>
<dbReference type="AlphaFoldDB" id="A0A329RSB2"/>
<accession>A0A329RSB2</accession>
<protein>
    <submittedName>
        <fullName evidence="7">Uncharacterized protein</fullName>
    </submittedName>
</protein>
<dbReference type="EMBL" id="MJFZ01000552">
    <property type="protein sequence ID" value="RAW27563.1"/>
    <property type="molecule type" value="Genomic_DNA"/>
</dbReference>
<evidence type="ECO:0000313" key="5">
    <source>
        <dbReference type="EMBL" id="KAG3220364.1"/>
    </source>
</evidence>
<sequence>MEGITFDNVGGKVPGIFAYGFLEVMSFVVLAITMRRNCSIQALYPIAFMLETQMPLV</sequence>
<dbReference type="EMBL" id="RCMG01000510">
    <property type="protein sequence ID" value="KAG2852919.1"/>
    <property type="molecule type" value="Genomic_DNA"/>
</dbReference>
<evidence type="ECO:0000313" key="7">
    <source>
        <dbReference type="EMBL" id="RAW27563.1"/>
    </source>
</evidence>
<evidence type="ECO:0000313" key="2">
    <source>
        <dbReference type="EMBL" id="KAG2852919.1"/>
    </source>
</evidence>